<dbReference type="Proteomes" id="UP001232755">
    <property type="component" value="Unassembled WGS sequence"/>
</dbReference>
<keyword evidence="7" id="KW-1133">Transmembrane helix</keyword>
<protein>
    <recommendedName>
        <fullName evidence="1">non-specific serine/threonine protein kinase</fullName>
        <ecNumber evidence="1">2.7.11.1</ecNumber>
    </recommendedName>
</protein>
<keyword evidence="10" id="KW-1185">Reference proteome</keyword>
<dbReference type="InterPro" id="IPR011009">
    <property type="entry name" value="Kinase-like_dom_sf"/>
</dbReference>
<dbReference type="SUPFAM" id="SSF56112">
    <property type="entry name" value="Protein kinase-like (PK-like)"/>
    <property type="match status" value="1"/>
</dbReference>
<keyword evidence="2" id="KW-0808">Transferase</keyword>
<evidence type="ECO:0000256" key="3">
    <source>
        <dbReference type="ARBA" id="ARBA00022741"/>
    </source>
</evidence>
<feature type="region of interest" description="Disordered" evidence="6">
    <location>
        <begin position="88"/>
        <end position="176"/>
    </location>
</feature>
<keyword evidence="4" id="KW-0418">Kinase</keyword>
<dbReference type="InterPro" id="IPR000719">
    <property type="entry name" value="Prot_kinase_dom"/>
</dbReference>
<dbReference type="InterPro" id="IPR050660">
    <property type="entry name" value="NEK_Ser/Thr_kinase"/>
</dbReference>
<keyword evidence="3" id="KW-0547">Nucleotide-binding</keyword>
<evidence type="ECO:0000256" key="5">
    <source>
        <dbReference type="ARBA" id="ARBA00022840"/>
    </source>
</evidence>
<dbReference type="InterPro" id="IPR015943">
    <property type="entry name" value="WD40/YVTN_repeat-like_dom_sf"/>
</dbReference>
<keyword evidence="5" id="KW-0067">ATP-binding</keyword>
<comment type="caution">
    <text evidence="9">The sequence shown here is derived from an EMBL/GenBank/DDBJ whole genome shotgun (WGS) entry which is preliminary data.</text>
</comment>
<dbReference type="Gene3D" id="2.130.10.10">
    <property type="entry name" value="YVTN repeat-like/Quinoprotein amine dehydrogenase"/>
    <property type="match status" value="1"/>
</dbReference>
<dbReference type="Pfam" id="PF13360">
    <property type="entry name" value="PQQ_2"/>
    <property type="match status" value="1"/>
</dbReference>
<evidence type="ECO:0000256" key="2">
    <source>
        <dbReference type="ARBA" id="ARBA00022679"/>
    </source>
</evidence>
<evidence type="ECO:0000259" key="8">
    <source>
        <dbReference type="PROSITE" id="PS50011"/>
    </source>
</evidence>
<feature type="compositionally biased region" description="Basic and acidic residues" evidence="6">
    <location>
        <begin position="126"/>
        <end position="149"/>
    </location>
</feature>
<dbReference type="PANTHER" id="PTHR43671">
    <property type="entry name" value="SERINE/THREONINE-PROTEIN KINASE NEK"/>
    <property type="match status" value="1"/>
</dbReference>
<feature type="transmembrane region" description="Helical" evidence="7">
    <location>
        <begin position="181"/>
        <end position="202"/>
    </location>
</feature>
<feature type="region of interest" description="Disordered" evidence="6">
    <location>
        <begin position="203"/>
        <end position="224"/>
    </location>
</feature>
<evidence type="ECO:0000256" key="6">
    <source>
        <dbReference type="SAM" id="MobiDB-lite"/>
    </source>
</evidence>
<feature type="domain" description="Protein kinase" evidence="8">
    <location>
        <begin position="1"/>
        <end position="98"/>
    </location>
</feature>
<name>A0ABU0QPX1_9ACTN</name>
<dbReference type="PROSITE" id="PS50011">
    <property type="entry name" value="PROTEIN_KINASE_DOM"/>
    <property type="match status" value="1"/>
</dbReference>
<keyword evidence="7" id="KW-0472">Membrane</keyword>
<evidence type="ECO:0000256" key="4">
    <source>
        <dbReference type="ARBA" id="ARBA00022777"/>
    </source>
</evidence>
<dbReference type="EC" id="2.7.11.1" evidence="1"/>
<proteinExistence type="predicted"/>
<accession>A0ABU0QPX1</accession>
<sequence>MSPEQFASPQDVGPAADIFSLGSVLTHAATRRGPFDSPSPCETALRVVEGEPELSGVPDELLSLIRLCLQKHHKSRPTADDLLTLLREGGAPAGHPQPATDSPRPLRPGPGARPTEPAGTVWPDAARAEQDEGQPHRPGRARTERREQPHAPAGTPTPPPTTTPPPSPEPPRPGGRRKRRLLLVSAALAAALAAVVATTVVLTRGGDPTPSSTAKPADLPDGWKPWTAQAKAPPQAERVPGRGSSFQRCTSVGTSLVCAGAQTMATRFDLAGGRNTWSRFVDPTAPDGLSASEGAIIGTGHGRVYAYQADERRPAGGAGPLFTYTVAALAADTGKVLWRTPTADGQTASVPDGEQGGATAVPEGVITLYGDQGEQYALLDADTGKVRWKRPKPEAPGR</sequence>
<evidence type="ECO:0000313" key="10">
    <source>
        <dbReference type="Proteomes" id="UP001232755"/>
    </source>
</evidence>
<reference evidence="9 10" key="1">
    <citation type="submission" date="2023-07" db="EMBL/GenBank/DDBJ databases">
        <title>Comparative genomics of wheat-associated soil bacteria to identify genetic determinants of phenazine resistance.</title>
        <authorList>
            <person name="Mouncey N."/>
        </authorList>
    </citation>
    <scope>NUCLEOTIDE SEQUENCE [LARGE SCALE GENOMIC DNA]</scope>
    <source>
        <strain evidence="9 10">B3I12</strain>
    </source>
</reference>
<organism evidence="9 10">
    <name type="scientific">Streptomyces africanus</name>
    <dbReference type="NCBI Taxonomy" id="231024"/>
    <lineage>
        <taxon>Bacteria</taxon>
        <taxon>Bacillati</taxon>
        <taxon>Actinomycetota</taxon>
        <taxon>Actinomycetes</taxon>
        <taxon>Kitasatosporales</taxon>
        <taxon>Streptomycetaceae</taxon>
        <taxon>Streptomyces</taxon>
    </lineage>
</organism>
<dbReference type="EMBL" id="JAUSYP010000001">
    <property type="protein sequence ID" value="MDQ0748452.1"/>
    <property type="molecule type" value="Genomic_DNA"/>
</dbReference>
<dbReference type="Gene3D" id="1.10.510.10">
    <property type="entry name" value="Transferase(Phosphotransferase) domain 1"/>
    <property type="match status" value="1"/>
</dbReference>
<dbReference type="InterPro" id="IPR011047">
    <property type="entry name" value="Quinoprotein_ADH-like_sf"/>
</dbReference>
<dbReference type="PANTHER" id="PTHR43671:SF13">
    <property type="entry name" value="SERINE_THREONINE-PROTEIN KINASE NEK2"/>
    <property type="match status" value="1"/>
</dbReference>
<evidence type="ECO:0000256" key="7">
    <source>
        <dbReference type="SAM" id="Phobius"/>
    </source>
</evidence>
<feature type="compositionally biased region" description="Pro residues" evidence="6">
    <location>
        <begin position="155"/>
        <end position="173"/>
    </location>
</feature>
<gene>
    <name evidence="9" type="ORF">QF034_002683</name>
</gene>
<evidence type="ECO:0000256" key="1">
    <source>
        <dbReference type="ARBA" id="ARBA00012513"/>
    </source>
</evidence>
<evidence type="ECO:0000313" key="9">
    <source>
        <dbReference type="EMBL" id="MDQ0748452.1"/>
    </source>
</evidence>
<dbReference type="SUPFAM" id="SSF50998">
    <property type="entry name" value="Quinoprotein alcohol dehydrogenase-like"/>
    <property type="match status" value="1"/>
</dbReference>
<keyword evidence="7" id="KW-0812">Transmembrane</keyword>
<dbReference type="InterPro" id="IPR002372">
    <property type="entry name" value="PQQ_rpt_dom"/>
</dbReference>